<gene>
    <name evidence="4" type="primary">LOC115211097</name>
</gene>
<feature type="transmembrane region" description="Helical" evidence="2">
    <location>
        <begin position="217"/>
        <end position="242"/>
    </location>
</feature>
<evidence type="ECO:0000256" key="2">
    <source>
        <dbReference type="SAM" id="Phobius"/>
    </source>
</evidence>
<feature type="compositionally biased region" description="Basic and acidic residues" evidence="1">
    <location>
        <begin position="466"/>
        <end position="475"/>
    </location>
</feature>
<keyword evidence="2" id="KW-1133">Transmembrane helix</keyword>
<feature type="compositionally biased region" description="Basic and acidic residues" evidence="1">
    <location>
        <begin position="294"/>
        <end position="303"/>
    </location>
</feature>
<dbReference type="AlphaFoldDB" id="A0A7E6ERM8"/>
<reference evidence="4" key="1">
    <citation type="submission" date="2025-08" db="UniProtKB">
        <authorList>
            <consortium name="RefSeq"/>
        </authorList>
    </citation>
    <scope>IDENTIFICATION</scope>
</reference>
<feature type="region of interest" description="Disordered" evidence="1">
    <location>
        <begin position="449"/>
        <end position="475"/>
    </location>
</feature>
<dbReference type="RefSeq" id="XP_036357994.1">
    <property type="nucleotide sequence ID" value="XM_036502101.1"/>
</dbReference>
<feature type="region of interest" description="Disordered" evidence="1">
    <location>
        <begin position="288"/>
        <end position="314"/>
    </location>
</feature>
<evidence type="ECO:0000256" key="1">
    <source>
        <dbReference type="SAM" id="MobiDB-lite"/>
    </source>
</evidence>
<feature type="region of interest" description="Disordered" evidence="1">
    <location>
        <begin position="188"/>
        <end position="208"/>
    </location>
</feature>
<evidence type="ECO:0000313" key="3">
    <source>
        <dbReference type="Proteomes" id="UP000515154"/>
    </source>
</evidence>
<keyword evidence="2" id="KW-0812">Transmembrane</keyword>
<sequence length="475" mass="52456">MHNGQELPLIRSVLLLHFFGFITNSFGGIQLQATINEFTNNTVSYRRNRNLCVSNICSTGTFGLSCSEKSSIRVTEVRLEPTSTSIEIVRGNLQTLCNGRKYCAADGLRTLIPHCQLVLTGGIIPVVAVYYSCQTGLMQIQQHILRQPVKNIKQGEATCGITPGQEQAITTLSRFEVVDGQNAIQTSVGHTLRQDNGPKNSNTAVDPRGTNKKLKAVVSYVFLTVAVLAILIAISFIIGSYIKYYQAGQYHIESSERALLRKEDTPMGSFPRGDDELNTIIHKTDTINSNSRHKGTDDFKCKSADGPAKDTSSCKGTLRNGGITTFSPSTTPTRSVSGLYSAVAMETPRKSWASVGPASLDLEEDDDAQVSGSIQLHIPKRQSSEKHRVFSDRFSDSVEHYLVNNDEYAVVRKPVRGSTNGATEEIYATPLDNMELRNQFQVTTGPYYAKRQTNPRPTLAFTDTSKNSKWEDEYF</sequence>
<dbReference type="Proteomes" id="UP000515154">
    <property type="component" value="Linkage group LG4"/>
</dbReference>
<evidence type="ECO:0000313" key="4">
    <source>
        <dbReference type="RefSeq" id="XP_036357994.1"/>
    </source>
</evidence>
<keyword evidence="3" id="KW-1185">Reference proteome</keyword>
<protein>
    <submittedName>
        <fullName evidence="4">Uncharacterized protein LOC115211097 isoform X1</fullName>
    </submittedName>
</protein>
<accession>A0A7E6ERM8</accession>
<name>A0A7E6ERM8_9MOLL</name>
<organism evidence="3 4">
    <name type="scientific">Octopus sinensis</name>
    <name type="common">East Asian common octopus</name>
    <dbReference type="NCBI Taxonomy" id="2607531"/>
    <lineage>
        <taxon>Eukaryota</taxon>
        <taxon>Metazoa</taxon>
        <taxon>Spiralia</taxon>
        <taxon>Lophotrochozoa</taxon>
        <taxon>Mollusca</taxon>
        <taxon>Cephalopoda</taxon>
        <taxon>Coleoidea</taxon>
        <taxon>Octopodiformes</taxon>
        <taxon>Octopoda</taxon>
        <taxon>Incirrata</taxon>
        <taxon>Octopodidae</taxon>
        <taxon>Octopus</taxon>
    </lineage>
</organism>
<feature type="compositionally biased region" description="Polar residues" evidence="1">
    <location>
        <begin position="451"/>
        <end position="465"/>
    </location>
</feature>
<keyword evidence="2" id="KW-0472">Membrane</keyword>
<proteinExistence type="predicted"/>